<dbReference type="AlphaFoldDB" id="A0A3L8PWU4"/>
<gene>
    <name evidence="1" type="ORF">D5018_10245</name>
</gene>
<name>A0A3L8PWU4_9GAMM</name>
<organism evidence="1 2">
    <name type="scientific">Parashewanella curva</name>
    <dbReference type="NCBI Taxonomy" id="2338552"/>
    <lineage>
        <taxon>Bacteria</taxon>
        <taxon>Pseudomonadati</taxon>
        <taxon>Pseudomonadota</taxon>
        <taxon>Gammaproteobacteria</taxon>
        <taxon>Alteromonadales</taxon>
        <taxon>Shewanellaceae</taxon>
        <taxon>Parashewanella</taxon>
    </lineage>
</organism>
<comment type="caution">
    <text evidence="1">The sequence shown here is derived from an EMBL/GenBank/DDBJ whole genome shotgun (WGS) entry which is preliminary data.</text>
</comment>
<evidence type="ECO:0000313" key="1">
    <source>
        <dbReference type="EMBL" id="RLV59846.1"/>
    </source>
</evidence>
<evidence type="ECO:0000313" key="2">
    <source>
        <dbReference type="Proteomes" id="UP000281474"/>
    </source>
</evidence>
<sequence length="81" mass="9217">MIGLKDINDVTTEELDLSSQDEIQGVVKFISKMRYSKLSKVDLIVFQHVLMVCSDFGRKATFDVNQTEVADQLRMHQPVVS</sequence>
<proteinExistence type="predicted"/>
<reference evidence="1 2" key="1">
    <citation type="submission" date="2018-09" db="EMBL/GenBank/DDBJ databases">
        <title>Phylogeny of the Shewanellaceae, and recommendation for two new genera, Pseudoshewanella and Parashewanella.</title>
        <authorList>
            <person name="Wang G."/>
        </authorList>
    </citation>
    <scope>NUCLEOTIDE SEQUENCE [LARGE SCALE GENOMIC DNA]</scope>
    <source>
        <strain evidence="1 2">C51</strain>
    </source>
</reference>
<dbReference type="EMBL" id="QZEI01000026">
    <property type="protein sequence ID" value="RLV59846.1"/>
    <property type="molecule type" value="Genomic_DNA"/>
</dbReference>
<keyword evidence="2" id="KW-1185">Reference proteome</keyword>
<accession>A0A3L8PWU4</accession>
<protein>
    <submittedName>
        <fullName evidence="1">Uncharacterized protein</fullName>
    </submittedName>
</protein>
<dbReference type="Proteomes" id="UP000281474">
    <property type="component" value="Unassembled WGS sequence"/>
</dbReference>